<proteinExistence type="predicted"/>
<dbReference type="AlphaFoldDB" id="A0A8A1M3L8"/>
<dbReference type="OrthoDB" id="5428055at2759"/>
<evidence type="ECO:0000313" key="2">
    <source>
        <dbReference type="Proteomes" id="UP000663671"/>
    </source>
</evidence>
<gene>
    <name evidence="1" type="ORF">I7I51_04736</name>
</gene>
<organism evidence="1 2">
    <name type="scientific">Ajellomyces capsulatus</name>
    <name type="common">Darling's disease fungus</name>
    <name type="synonym">Histoplasma capsulatum</name>
    <dbReference type="NCBI Taxonomy" id="5037"/>
    <lineage>
        <taxon>Eukaryota</taxon>
        <taxon>Fungi</taxon>
        <taxon>Dikarya</taxon>
        <taxon>Ascomycota</taxon>
        <taxon>Pezizomycotina</taxon>
        <taxon>Eurotiomycetes</taxon>
        <taxon>Eurotiomycetidae</taxon>
        <taxon>Onygenales</taxon>
        <taxon>Ajellomycetaceae</taxon>
        <taxon>Histoplasma</taxon>
    </lineage>
</organism>
<name>A0A8A1M3L8_AJECA</name>
<dbReference type="EMBL" id="CP069110">
    <property type="protein sequence ID" value="QSS59940.1"/>
    <property type="molecule type" value="Genomic_DNA"/>
</dbReference>
<protein>
    <submittedName>
        <fullName evidence="1">Uncharacterized protein</fullName>
    </submittedName>
</protein>
<reference evidence="1" key="1">
    <citation type="submission" date="2021-01" db="EMBL/GenBank/DDBJ databases">
        <title>Chromosome-level genome assembly of a human fungal pathogen reveals clustering of transcriptionally co-regulated genes.</title>
        <authorList>
            <person name="Voorhies M."/>
            <person name="Cohen S."/>
            <person name="Shea T.P."/>
            <person name="Petrus S."/>
            <person name="Munoz J.F."/>
            <person name="Poplawski S."/>
            <person name="Goldman W.E."/>
            <person name="Michael T."/>
            <person name="Cuomo C.A."/>
            <person name="Sil A."/>
            <person name="Beyhan S."/>
        </authorList>
    </citation>
    <scope>NUCLEOTIDE SEQUENCE</scope>
    <source>
        <strain evidence="1">WU24</strain>
    </source>
</reference>
<dbReference type="Proteomes" id="UP000663671">
    <property type="component" value="Chromosome 4"/>
</dbReference>
<accession>A0A8A1M3L8</accession>
<sequence length="348" mass="38835">MLEPIQEASLGGCRIALVGLKAYCTQQQLNYPNNVTANLIPLKRRDHQFYLCKLLPLEGADYSLAPKYPIHLTLCHICIVPRRARTSGLQELGMDLTSINEDPSIHHVKRVPGDTANHSSTNRITSTPWEFWMVPLPPRELGRAVFIWDIPREDFEQLLLLTGEALFWCYHKRARCQGPSAKIVFFGHPRSHSLTATPKIRSVTNAGNPFCDLLVFPSLVSQHAHCCCAGSRPASTAHESYTTVVMIEFSASGSWPRTKNRAFLCSVALGYPRSPTLAPCTPARVHVAQNSHLSPGALFGFQASPIFRWGHKFAPKGPGITRYLERRGHWLVLKQPAETVREDAAKEV</sequence>
<evidence type="ECO:0000313" key="1">
    <source>
        <dbReference type="EMBL" id="QSS59940.1"/>
    </source>
</evidence>
<dbReference type="VEuPathDB" id="FungiDB:I7I51_04736"/>